<sequence>MLPAGLTRAVQSGGRESVARQLLLGVVLCISLGVAGGDSCSADRKPVVSYEDLSPVPVYQSPGVVDFSQVLLDIERFQLVVGARNHILALQLRDLSLLQYL</sequence>
<reference evidence="3" key="1">
    <citation type="submission" date="2025-08" db="UniProtKB">
        <authorList>
            <consortium name="RefSeq"/>
        </authorList>
    </citation>
    <scope>IDENTIFICATION</scope>
    <source>
        <tissue evidence="3">Gonad</tissue>
    </source>
</reference>
<evidence type="ECO:0000313" key="2">
    <source>
        <dbReference type="Proteomes" id="UP000515135"/>
    </source>
</evidence>
<dbReference type="KEGG" id="bbel:109474135"/>
<accession>A0A6P4ZJU4</accession>
<keyword evidence="1" id="KW-0732">Signal</keyword>
<name>A0A6P4ZJU4_BRABE</name>
<dbReference type="InterPro" id="IPR036352">
    <property type="entry name" value="Semap_dom_sf"/>
</dbReference>
<organism evidence="2 3">
    <name type="scientific">Branchiostoma belcheri</name>
    <name type="common">Amphioxus</name>
    <dbReference type="NCBI Taxonomy" id="7741"/>
    <lineage>
        <taxon>Eukaryota</taxon>
        <taxon>Metazoa</taxon>
        <taxon>Chordata</taxon>
        <taxon>Cephalochordata</taxon>
        <taxon>Leptocardii</taxon>
        <taxon>Amphioxiformes</taxon>
        <taxon>Branchiostomatidae</taxon>
        <taxon>Branchiostoma</taxon>
    </lineage>
</organism>
<evidence type="ECO:0000256" key="1">
    <source>
        <dbReference type="SAM" id="SignalP"/>
    </source>
</evidence>
<dbReference type="SUPFAM" id="SSF101912">
    <property type="entry name" value="Sema domain"/>
    <property type="match status" value="1"/>
</dbReference>
<feature type="chain" id="PRO_5027901300" evidence="1">
    <location>
        <begin position="38"/>
        <end position="101"/>
    </location>
</feature>
<feature type="signal peptide" evidence="1">
    <location>
        <begin position="1"/>
        <end position="37"/>
    </location>
</feature>
<protein>
    <submittedName>
        <fullName evidence="3">Semaphorin-5B-like</fullName>
    </submittedName>
</protein>
<keyword evidence="2" id="KW-1185">Reference proteome</keyword>
<dbReference type="RefSeq" id="XP_019629901.1">
    <property type="nucleotide sequence ID" value="XM_019774342.1"/>
</dbReference>
<dbReference type="GeneID" id="109474135"/>
<gene>
    <name evidence="3" type="primary">LOC109474135</name>
</gene>
<dbReference type="OrthoDB" id="9428731at2759"/>
<dbReference type="AlphaFoldDB" id="A0A6P4ZJU4"/>
<evidence type="ECO:0000313" key="3">
    <source>
        <dbReference type="RefSeq" id="XP_019629901.1"/>
    </source>
</evidence>
<dbReference type="Proteomes" id="UP000515135">
    <property type="component" value="Unplaced"/>
</dbReference>
<proteinExistence type="predicted"/>